<evidence type="ECO:0000313" key="8">
    <source>
        <dbReference type="Proteomes" id="UP000198976"/>
    </source>
</evidence>
<evidence type="ECO:0000256" key="1">
    <source>
        <dbReference type="ARBA" id="ARBA00004141"/>
    </source>
</evidence>
<keyword evidence="2 5" id="KW-0812">Transmembrane</keyword>
<accession>A0ABY0VD33</accession>
<proteinExistence type="predicted"/>
<keyword evidence="3 5" id="KW-1133">Transmembrane helix</keyword>
<dbReference type="Pfam" id="PF12698">
    <property type="entry name" value="ABC2_membrane_3"/>
    <property type="match status" value="1"/>
</dbReference>
<evidence type="ECO:0000256" key="4">
    <source>
        <dbReference type="ARBA" id="ARBA00023136"/>
    </source>
</evidence>
<feature type="transmembrane region" description="Helical" evidence="5">
    <location>
        <begin position="259"/>
        <end position="281"/>
    </location>
</feature>
<keyword evidence="4 5" id="KW-0472">Membrane</keyword>
<dbReference type="RefSeq" id="WP_070726113.1">
    <property type="nucleotide sequence ID" value="NZ_LT629792.1"/>
</dbReference>
<evidence type="ECO:0000256" key="5">
    <source>
        <dbReference type="SAM" id="Phobius"/>
    </source>
</evidence>
<feature type="transmembrane region" description="Helical" evidence="5">
    <location>
        <begin position="23"/>
        <end position="45"/>
    </location>
</feature>
<dbReference type="EMBL" id="LT629792">
    <property type="protein sequence ID" value="SDU09325.1"/>
    <property type="molecule type" value="Genomic_DNA"/>
</dbReference>
<feature type="transmembrane region" description="Helical" evidence="5">
    <location>
        <begin position="227"/>
        <end position="247"/>
    </location>
</feature>
<sequence>MNWFQQVVLITAREAKTRFTSKAFIVMVSIVGLGVLAGTIIPGLLGGDDEVPSVATVGPSVTQMATSVGLDATEVADRSGGEELLRDGSVEAVIDEGDSPVGLTVVALEKEPANVINVLAAYPKVELLDPPQVDSMMAFMISLIFAALFMLSAVTFCSYVAQGVVEEKSSRIVEILLATTGARALMCGKIAGNTIVAFTCIGVAAILATTGLLVTGQDLLLGELGSALIWFVILFLLGFIVLAALYAGAASLVSRQEDVAGVTGPLMMLIMIPYVLVILYFDNTTVMAVMSYVPFSAPIAMPIRLYMGTAQWWEPFISTAILIVTTVALVWLSSIVYERAVMRIGKRVALKDAIKTV</sequence>
<evidence type="ECO:0000256" key="2">
    <source>
        <dbReference type="ARBA" id="ARBA00022692"/>
    </source>
</evidence>
<dbReference type="PANTHER" id="PTHR43471">
    <property type="entry name" value="ABC TRANSPORTER PERMEASE"/>
    <property type="match status" value="1"/>
</dbReference>
<feature type="transmembrane region" description="Helical" evidence="5">
    <location>
        <begin position="136"/>
        <end position="161"/>
    </location>
</feature>
<feature type="domain" description="ABC-2 type transporter transmembrane" evidence="6">
    <location>
        <begin position="47"/>
        <end position="334"/>
    </location>
</feature>
<name>A0ABY0VD33_9ACTO</name>
<feature type="transmembrane region" description="Helical" evidence="5">
    <location>
        <begin position="195"/>
        <end position="215"/>
    </location>
</feature>
<protein>
    <submittedName>
        <fullName evidence="7">ABC-2 type transport system permease protein</fullName>
    </submittedName>
</protein>
<organism evidence="7 8">
    <name type="scientific">Schaalia radingae</name>
    <dbReference type="NCBI Taxonomy" id="131110"/>
    <lineage>
        <taxon>Bacteria</taxon>
        <taxon>Bacillati</taxon>
        <taxon>Actinomycetota</taxon>
        <taxon>Actinomycetes</taxon>
        <taxon>Actinomycetales</taxon>
        <taxon>Actinomycetaceae</taxon>
        <taxon>Schaalia</taxon>
    </lineage>
</organism>
<dbReference type="Proteomes" id="UP000198976">
    <property type="component" value="Chromosome I"/>
</dbReference>
<keyword evidence="8" id="KW-1185">Reference proteome</keyword>
<evidence type="ECO:0000313" key="7">
    <source>
        <dbReference type="EMBL" id="SDU09325.1"/>
    </source>
</evidence>
<gene>
    <name evidence="7" type="ORF">SAMN04489714_2117</name>
</gene>
<comment type="subcellular location">
    <subcellularLocation>
        <location evidence="1">Membrane</location>
        <topology evidence="1">Multi-pass membrane protein</topology>
    </subcellularLocation>
</comment>
<evidence type="ECO:0000259" key="6">
    <source>
        <dbReference type="Pfam" id="PF12698"/>
    </source>
</evidence>
<feature type="transmembrane region" description="Helical" evidence="5">
    <location>
        <begin position="316"/>
        <end position="337"/>
    </location>
</feature>
<reference evidence="7 8" key="1">
    <citation type="submission" date="2016-10" db="EMBL/GenBank/DDBJ databases">
        <authorList>
            <person name="Varghese N."/>
            <person name="Submissions S."/>
        </authorList>
    </citation>
    <scope>NUCLEOTIDE SEQUENCE [LARGE SCALE GENOMIC DNA]</scope>
    <source>
        <strain evidence="7 8">DSM 9169</strain>
    </source>
</reference>
<dbReference type="InterPro" id="IPR013525">
    <property type="entry name" value="ABC2_TM"/>
</dbReference>
<dbReference type="PANTHER" id="PTHR43471:SF3">
    <property type="entry name" value="ABC TRANSPORTER PERMEASE PROTEIN NATB"/>
    <property type="match status" value="1"/>
</dbReference>
<evidence type="ECO:0000256" key="3">
    <source>
        <dbReference type="ARBA" id="ARBA00022989"/>
    </source>
</evidence>